<dbReference type="GO" id="GO:0016020">
    <property type="term" value="C:membrane"/>
    <property type="evidence" value="ECO:0007669"/>
    <property type="project" value="UniProtKB-SubCell"/>
</dbReference>
<sequence>MEVKQIAARPGQPAAPERHPKTPTSSVLCQGTSHGLVARGDWEFRYNQYVNEYTNCTYLVGNLEIIFLDKAGKNFDLSFLSTIKQVTGYVLIVGVHADYVPLTSLQIIRGKTLFHYPKSHDDYSLFVALNYDKNDKTIGLKELRFTSLSEILAGKVFFMNNNQLCFENTINWKDINPSVQPPVEYRFNSTDHRRNCNVECDPSCYSNITKTRQCWGAGPGMCQRLSQGEACHPSCERRCYGKLPNQCCHQECAGGCSGPKKTDCMACRNFLDDGACVPYCPPEIIYDNRMMMNVPNPNVKYAYGGICVPECPECNGTGNGHLSAQNLDMFVDCTSIDGNLKIVMATFRGDQHFEIEALSPKNLTVLEHVREITGFLLIQSDHENFTDLSFLKSLEVIHGRQLDGGQALHILGTPLKSLELTSLKSVRNGNVYILANQQLCYAYTINWNELFLHSGQKAQVGFNKAPDHCEREGLVCDRQCNEDGCWGAGPNRCLKCKVYEFEEEHLCLSNCSDRPLLYHHGEGRCKRCHEECNNSCTGPENTDCDACAHVAIHGPDGQVSCFDKCPLSMYPDENNVCQPCHKYCAEIGCSGPDSKVGLNGCNSCEVGIRKNRDETAVTCLPPDTDQCKDGYHKATISSSSSSPMAGKTVCEPCHPFCTTCSGPGMSYCTACKFFKGLDGLCTDFCPQYAYSDNITKSCIKCHPECRGGCTGGNTSAHCKACSNFKVYLDEEHLRFNCTGECPESLPYQVRDKDKDENRNVCADESHPEVQAMLANEKEEEKKKIIILAVPTICGILLLAFLLTLFGYYCQKRAKAKEKTAELTARMTGFDETEPVTPTNAQPDLAKLRLIRESELRKGGIIGSGAFGTVYKGFWIPENENVKIPVAIKVLQDGTSPNQNKELLEEARVMASVEHACCIRILAVCMSAQMMLITQLMPLGCLLDYVRKNKEHIGSKVLLNWCTQIAKGMSYLEERGIVHRDLAARNVLVQTPTQVKITDFGLAKLLDYNEDEYHAAGGKMPIKWLALECIQHRIFTHKSDVWSFGVTAWELFTYGQKPYDNIRARDVPGLLEKGERLPQPSICTIDVYMIMIKCWMLDAESRPSFKELAEEFAKMARDPGRYLVVQGDVLKKIPDENFRGSDLDLAPIDGVDPPPGAVGEGDKLMRLPSHSYDKIDLLRTVSVADNGPEEIIEADDYLQPQEPPLSPRHVVFENNNSPSMTLLPQGASMYPVKPEKGEASGPPWRERNYAHLNAAVEARKQRQQSPTRGREDSFNSRYSSDPIKFLKDREEMEGFAAYPPPSPVHNQNGLVVPSQRSPGQMKVLQLPVDEDNYLAPHMAASAPVMYTDLSDKGYYQNEKVFEEEPEADETDSMLKPSHPHPLMVTVPAVANPEYFDHDDDDVWETKPMTNGLLHNQPMLYNGAPRFSPENNPNYYNDLTDVTVVPGGMGRGNLGGGLTVRNQRPSESQV</sequence>
<feature type="region of interest" description="Disordered" evidence="9">
    <location>
        <begin position="1256"/>
        <end position="1280"/>
    </location>
</feature>
<feature type="active site" description="Proton acceptor" evidence="6">
    <location>
        <position position="980"/>
    </location>
</feature>
<feature type="binding site" evidence="7 8">
    <location>
        <position position="888"/>
    </location>
    <ligand>
        <name>ATP</name>
        <dbReference type="ChEBI" id="CHEBI:30616"/>
    </ligand>
</feature>
<dbReference type="Pfam" id="PF01030">
    <property type="entry name" value="Recep_L_domain"/>
    <property type="match status" value="2"/>
</dbReference>
<dbReference type="GO" id="GO:0038127">
    <property type="term" value="P:ERBB signaling pathway"/>
    <property type="evidence" value="ECO:0007669"/>
    <property type="project" value="UniProtKB-ARBA"/>
</dbReference>
<dbReference type="GO" id="GO:0005524">
    <property type="term" value="F:ATP binding"/>
    <property type="evidence" value="ECO:0007669"/>
    <property type="project" value="UniProtKB-UniRule"/>
</dbReference>
<keyword evidence="5 8" id="KW-0547">Nucleotide-binding</keyword>
<dbReference type="SMART" id="SM00261">
    <property type="entry name" value="FU"/>
    <property type="match status" value="7"/>
</dbReference>
<dbReference type="InterPro" id="IPR017441">
    <property type="entry name" value="Protein_kinase_ATP_BS"/>
</dbReference>
<dbReference type="Gene3D" id="2.10.220.10">
    <property type="entry name" value="Hormone Receptor, Insulin-like Growth Factor Receptor 1, Chain A, domain 2"/>
    <property type="match status" value="3"/>
</dbReference>
<dbReference type="FunFam" id="1.10.510.10:FF:000233">
    <property type="entry name" value="receptor tyrosine-protein kinase erbB-3"/>
    <property type="match status" value="1"/>
</dbReference>
<comment type="catalytic activity">
    <reaction evidence="4">
        <text>L-tyrosyl-[protein] + ATP = O-phospho-L-tyrosyl-[protein] + ADP + H(+)</text>
        <dbReference type="Rhea" id="RHEA:10596"/>
        <dbReference type="Rhea" id="RHEA-COMP:10136"/>
        <dbReference type="Rhea" id="RHEA-COMP:20101"/>
        <dbReference type="ChEBI" id="CHEBI:15378"/>
        <dbReference type="ChEBI" id="CHEBI:30616"/>
        <dbReference type="ChEBI" id="CHEBI:46858"/>
        <dbReference type="ChEBI" id="CHEBI:61978"/>
        <dbReference type="ChEBI" id="CHEBI:456216"/>
        <dbReference type="EC" id="2.7.10.1"/>
    </reaction>
</comment>
<dbReference type="GO" id="GO:0009966">
    <property type="term" value="P:regulation of signal transduction"/>
    <property type="evidence" value="ECO:0007669"/>
    <property type="project" value="UniProtKB-ARBA"/>
</dbReference>
<dbReference type="InterPro" id="IPR011009">
    <property type="entry name" value="Kinase-like_dom_sf"/>
</dbReference>
<keyword evidence="5" id="KW-0675">Receptor</keyword>
<dbReference type="PANTHER" id="PTHR24416">
    <property type="entry name" value="TYROSINE-PROTEIN KINASE RECEPTOR"/>
    <property type="match status" value="1"/>
</dbReference>
<dbReference type="PROSITE" id="PS00107">
    <property type="entry name" value="PROTEIN_KINASE_ATP"/>
    <property type="match status" value="1"/>
</dbReference>
<evidence type="ECO:0000256" key="1">
    <source>
        <dbReference type="ARBA" id="ARBA00004479"/>
    </source>
</evidence>
<dbReference type="PROSITE" id="PS00109">
    <property type="entry name" value="PROTEIN_KINASE_TYR"/>
    <property type="match status" value="1"/>
</dbReference>
<evidence type="ECO:0000256" key="10">
    <source>
        <dbReference type="SAM" id="Phobius"/>
    </source>
</evidence>
<keyword evidence="5" id="KW-0418">Kinase</keyword>
<evidence type="ECO:0000256" key="7">
    <source>
        <dbReference type="PIRSR" id="PIRSR000619-2"/>
    </source>
</evidence>
<keyword evidence="5" id="KW-0808">Transferase</keyword>
<dbReference type="InterPro" id="IPR050122">
    <property type="entry name" value="RTK"/>
</dbReference>
<dbReference type="InterPro" id="IPR000719">
    <property type="entry name" value="Prot_kinase_dom"/>
</dbReference>
<gene>
    <name evidence="12" type="ORF">BaRGS_00002339</name>
</gene>
<dbReference type="EC" id="2.7.10.1" evidence="5"/>
<keyword evidence="13" id="KW-1185">Reference proteome</keyword>
<comment type="similarity">
    <text evidence="5">Belongs to the protein kinase superfamily. Tyr protein kinase family. EGF receptor subfamily.</text>
</comment>
<feature type="domain" description="Protein kinase" evidence="11">
    <location>
        <begin position="855"/>
        <end position="1112"/>
    </location>
</feature>
<name>A0ABD0M3L1_9CAEN</name>
<dbReference type="Proteomes" id="UP001519460">
    <property type="component" value="Unassembled WGS sequence"/>
</dbReference>
<keyword evidence="2 5" id="KW-0829">Tyrosine-protein kinase</keyword>
<dbReference type="EMBL" id="JACVVK020000007">
    <property type="protein sequence ID" value="KAK7506227.1"/>
    <property type="molecule type" value="Genomic_DNA"/>
</dbReference>
<dbReference type="PRINTS" id="PR00109">
    <property type="entry name" value="TYRKINASE"/>
</dbReference>
<dbReference type="InterPro" id="IPR032778">
    <property type="entry name" value="GF_recep_IV"/>
</dbReference>
<dbReference type="InterPro" id="IPR016245">
    <property type="entry name" value="Tyr_kinase_EGF/ERB/XmrK_rcpt"/>
</dbReference>
<comment type="subcellular location">
    <subcellularLocation>
        <location evidence="1">Membrane</location>
        <topology evidence="1">Single-pass type I membrane protein</topology>
    </subcellularLocation>
</comment>
<dbReference type="PROSITE" id="PS50011">
    <property type="entry name" value="PROTEIN_KINASE_DOM"/>
    <property type="match status" value="1"/>
</dbReference>
<evidence type="ECO:0000313" key="12">
    <source>
        <dbReference type="EMBL" id="KAK7506227.1"/>
    </source>
</evidence>
<dbReference type="InterPro" id="IPR008266">
    <property type="entry name" value="Tyr_kinase_AS"/>
</dbReference>
<evidence type="ECO:0000256" key="8">
    <source>
        <dbReference type="PROSITE-ProRule" id="PRU10141"/>
    </source>
</evidence>
<evidence type="ECO:0000256" key="9">
    <source>
        <dbReference type="SAM" id="MobiDB-lite"/>
    </source>
</evidence>
<keyword evidence="5 7" id="KW-0067">ATP-binding</keyword>
<feature type="region of interest" description="Disordered" evidence="9">
    <location>
        <begin position="1"/>
        <end position="25"/>
    </location>
</feature>
<keyword evidence="10" id="KW-0812">Transmembrane</keyword>
<dbReference type="PANTHER" id="PTHR24416:SF566">
    <property type="entry name" value="EPIDERMAL GROWTH FACTOR RECEPTOR"/>
    <property type="match status" value="1"/>
</dbReference>
<dbReference type="PIRSF" id="PIRSF000619">
    <property type="entry name" value="TyrPK_EGF-R"/>
    <property type="match status" value="1"/>
</dbReference>
<evidence type="ECO:0000256" key="5">
    <source>
        <dbReference type="PIRNR" id="PIRNR000619"/>
    </source>
</evidence>
<comment type="caution">
    <text evidence="12">The sequence shown here is derived from an EMBL/GenBank/DDBJ whole genome shotgun (WGS) entry which is preliminary data.</text>
</comment>
<organism evidence="12 13">
    <name type="scientific">Batillaria attramentaria</name>
    <dbReference type="NCBI Taxonomy" id="370345"/>
    <lineage>
        <taxon>Eukaryota</taxon>
        <taxon>Metazoa</taxon>
        <taxon>Spiralia</taxon>
        <taxon>Lophotrochozoa</taxon>
        <taxon>Mollusca</taxon>
        <taxon>Gastropoda</taxon>
        <taxon>Caenogastropoda</taxon>
        <taxon>Sorbeoconcha</taxon>
        <taxon>Cerithioidea</taxon>
        <taxon>Batillariidae</taxon>
        <taxon>Batillaria</taxon>
    </lineage>
</organism>
<evidence type="ECO:0000313" key="13">
    <source>
        <dbReference type="Proteomes" id="UP001519460"/>
    </source>
</evidence>
<dbReference type="SUPFAM" id="SSF57184">
    <property type="entry name" value="Growth factor receptor domain"/>
    <property type="match status" value="3"/>
</dbReference>
<dbReference type="InterPro" id="IPR036941">
    <property type="entry name" value="Rcpt_L-dom_sf"/>
</dbReference>
<dbReference type="InterPro" id="IPR020635">
    <property type="entry name" value="Tyr_kinase_cat_dom"/>
</dbReference>
<dbReference type="Pfam" id="PF07714">
    <property type="entry name" value="PK_Tyr_Ser-Thr"/>
    <property type="match status" value="1"/>
</dbReference>
<evidence type="ECO:0000256" key="2">
    <source>
        <dbReference type="ARBA" id="ARBA00023137"/>
    </source>
</evidence>
<dbReference type="CDD" id="cd05057">
    <property type="entry name" value="PTKc_EGFR_like"/>
    <property type="match status" value="1"/>
</dbReference>
<dbReference type="InterPro" id="IPR000494">
    <property type="entry name" value="Rcpt_L-dom"/>
</dbReference>
<keyword evidence="5 10" id="KW-0472">Membrane</keyword>
<dbReference type="SMART" id="SM00219">
    <property type="entry name" value="TyrKc"/>
    <property type="match status" value="1"/>
</dbReference>
<dbReference type="InterPro" id="IPR009030">
    <property type="entry name" value="Growth_fac_rcpt_cys_sf"/>
</dbReference>
<protein>
    <recommendedName>
        <fullName evidence="5">Receptor protein-tyrosine kinase</fullName>
        <ecNumber evidence="5">2.7.10.1</ecNumber>
    </recommendedName>
</protein>
<evidence type="ECO:0000259" key="11">
    <source>
        <dbReference type="PROSITE" id="PS50011"/>
    </source>
</evidence>
<accession>A0ABD0M3L1</accession>
<proteinExistence type="inferred from homology"/>
<feature type="transmembrane region" description="Helical" evidence="10">
    <location>
        <begin position="784"/>
        <end position="808"/>
    </location>
</feature>
<reference evidence="12 13" key="1">
    <citation type="journal article" date="2023" name="Sci. Data">
        <title>Genome assembly of the Korean intertidal mud-creeper Batillaria attramentaria.</title>
        <authorList>
            <person name="Patra A.K."/>
            <person name="Ho P.T."/>
            <person name="Jun S."/>
            <person name="Lee S.J."/>
            <person name="Kim Y."/>
            <person name="Won Y.J."/>
        </authorList>
    </citation>
    <scope>NUCLEOTIDE SEQUENCE [LARGE SCALE GENOMIC DNA]</scope>
    <source>
        <strain evidence="12">Wonlab-2016</strain>
    </source>
</reference>
<dbReference type="Gene3D" id="3.30.200.20">
    <property type="entry name" value="Phosphorylase Kinase, domain 1"/>
    <property type="match status" value="1"/>
</dbReference>
<dbReference type="FunFam" id="3.30.200.20:FF:000422">
    <property type="entry name" value="Receptor protein-tyrosine kinase"/>
    <property type="match status" value="1"/>
</dbReference>
<dbReference type="SUPFAM" id="SSF56112">
    <property type="entry name" value="Protein kinase-like (PK-like)"/>
    <property type="match status" value="1"/>
</dbReference>
<evidence type="ECO:0000256" key="4">
    <source>
        <dbReference type="ARBA" id="ARBA00051243"/>
    </source>
</evidence>
<evidence type="ECO:0000256" key="3">
    <source>
        <dbReference type="ARBA" id="ARBA00023180"/>
    </source>
</evidence>
<dbReference type="Gene3D" id="3.80.20.20">
    <property type="entry name" value="Receptor L-domain"/>
    <property type="match status" value="3"/>
</dbReference>
<dbReference type="InterPro" id="IPR001245">
    <property type="entry name" value="Ser-Thr/Tyr_kinase_cat_dom"/>
</dbReference>
<dbReference type="GO" id="GO:0042127">
    <property type="term" value="P:regulation of cell population proliferation"/>
    <property type="evidence" value="ECO:0007669"/>
    <property type="project" value="UniProtKB-ARBA"/>
</dbReference>
<dbReference type="CDD" id="cd00064">
    <property type="entry name" value="FU"/>
    <property type="match status" value="4"/>
</dbReference>
<dbReference type="InterPro" id="IPR006212">
    <property type="entry name" value="Furin_repeat"/>
</dbReference>
<dbReference type="GO" id="GO:0004714">
    <property type="term" value="F:transmembrane receptor protein tyrosine kinase activity"/>
    <property type="evidence" value="ECO:0007669"/>
    <property type="project" value="UniProtKB-EC"/>
</dbReference>
<evidence type="ECO:0000256" key="6">
    <source>
        <dbReference type="PIRSR" id="PIRSR000619-1"/>
    </source>
</evidence>
<keyword evidence="3" id="KW-0325">Glycoprotein</keyword>
<dbReference type="Gene3D" id="1.10.510.10">
    <property type="entry name" value="Transferase(Phosphotransferase) domain 1"/>
    <property type="match status" value="1"/>
</dbReference>
<dbReference type="Pfam" id="PF14843">
    <property type="entry name" value="GF_recep_IV"/>
    <property type="match status" value="1"/>
</dbReference>
<keyword evidence="10" id="KW-1133">Transmembrane helix</keyword>
<feature type="transmembrane region" description="Helical" evidence="10">
    <location>
        <begin position="916"/>
        <end position="936"/>
    </location>
</feature>
<dbReference type="SUPFAM" id="SSF52058">
    <property type="entry name" value="L domain-like"/>
    <property type="match status" value="2"/>
</dbReference>